<evidence type="ECO:0000256" key="1">
    <source>
        <dbReference type="ARBA" id="ARBA00007290"/>
    </source>
</evidence>
<dbReference type="GO" id="GO:0006357">
    <property type="term" value="P:regulation of transcription by RNA polymerase II"/>
    <property type="evidence" value="ECO:0007669"/>
    <property type="project" value="TreeGrafter"/>
</dbReference>
<evidence type="ECO:0000259" key="4">
    <source>
        <dbReference type="SMART" id="SM00336"/>
    </source>
</evidence>
<dbReference type="InterPro" id="IPR047273">
    <property type="entry name" value="VRTN_OTU_dom"/>
</dbReference>
<feature type="domain" description="B box-type" evidence="4">
    <location>
        <begin position="542"/>
        <end position="584"/>
    </location>
</feature>
<comment type="caution">
    <text evidence="5">The sequence shown here is derived from an EMBL/GenBank/DDBJ whole genome shotgun (WGS) entry which is preliminary data.</text>
</comment>
<dbReference type="GO" id="GO:0008270">
    <property type="term" value="F:zinc ion binding"/>
    <property type="evidence" value="ECO:0007669"/>
    <property type="project" value="InterPro"/>
</dbReference>
<comment type="similarity">
    <text evidence="1">Belongs to the vertnin family.</text>
</comment>
<sequence length="1361" mass="152937">MASVSSIRSKEWRAKRKDDAEYWEQERKRKRKARQSCSEEKKQHDRELSKKRQKRFRERKKSAKCNVTFLPLDISTVNDGGRVPAISDDVRSSGEFGILSVSNPNTFHVSMDTDLDKGPGDSVCESAEIEEEGGPVFLYNVDGNNWHKKSKPLTEQCGNKGAEGMASISVTGGEGREAYFKRIQASLSEVEDFDLLQMKCNEFSHQIEEMYPIENLPTLDVTGYQLDNVASSLYPHEDAPDDFVPIRTVGDGNCLPRVGSLFAFGNEKHHNEIRVRMFIELCRYEHYYLDDSYLKRGTEQGLVNISKTLALFSDVFVPHEEDGVRLAFRQYVKNILKTNSFNGMWSIFALSSVLGVQALSIYPSYGGYNVRPDLHRLVMPRVFRQEKSKTVHIMWTSTHGKQVEPKSWTPNHFVAVLPTLDRRPTPRENDDLPMQHEQSGSQPITDSISSTIPVLGSVTIESLSSNYDASVESPTTHLLNSVCKRDEKIGTNGKAHSGTTLLAPTDHMNIGDPTRANSTFLSHSDERDVFDDMIEHEAMDLRGVDRCQSHTQEQLVYLCKTCGELPICYKCHLESHQQHTFTDLKMYLAANERMYLQKITKKHEENLKKEIKHQKQVHVENMESIDKEIETVFAHYNGLLEKKSESSKKIEDQIRILESMLEDTDTFTDKERGRLKSLPVPERLSVMTAEPRADDMIKGQAHAHLVLFPGPAHLLDQLGALEEIPYHAELSKASVSVHASNRPGVTRDIVPHSAYTVASGSQYQWNEAVGDRRIPACLTTDHFQEMSGGSTSSSFPGQTYVYCSGSTIPYNSDQVNRVSTDTCTNVVPLMNHGLKGDRTFSASQMSRHMEIAVTNDISALSTQNYQPLSYGNSTHNHHQQSSAISTVSNHNDQPLSHGISTESISKDQPLSYGIQTAPPHKLQPLGNGTSALSTVRDQPPVYGIRAMTHTNDQWFCAEATAIEFPNKQRVIAIPTVSTFNDQNPTYTRPETPRQHGGSQTIHQQHREQMMFNPEENGLSIQPTDSAVDNTMLRPRVFTVSSEIEPDTCTQGTKNKTTLLLEYCQSGQENVNLLKSDSNNTDNDTLCVRGSDLSVDVSVKRTMRDITHKITIPESCRCLDVFRSVGNKLYVWKRLNSTRVLQINKDGNQHTIIDLKSKCVRGVCVSAIDSTVWFVCRNGRVRCVSPTGTVKTKFTINARPLLLCVTCSGDVLVLDYNRLTLYTVSGEVVHSTECSNEAWVIRECSQTRNIMACTLDYPGIIALYDNRLKKKLSIEGGTITYPDGHTSDVGYDMQHVNDVCFDKEGNILISCDSGHVILIDHTNGRYIRTVLSDCIGLWRMDVDDEGVMWCLCIDGEVKCFHL</sequence>
<dbReference type="InterPro" id="IPR000315">
    <property type="entry name" value="Znf_B-box"/>
</dbReference>
<feature type="compositionally biased region" description="Basic residues" evidence="3">
    <location>
        <begin position="51"/>
        <end position="60"/>
    </location>
</feature>
<feature type="compositionally biased region" description="Basic and acidic residues" evidence="3">
    <location>
        <begin position="8"/>
        <end position="27"/>
    </location>
</feature>
<feature type="compositionally biased region" description="Basic and acidic residues" evidence="3">
    <location>
        <begin position="37"/>
        <end position="50"/>
    </location>
</feature>
<dbReference type="PANTHER" id="PTHR16081:SF0">
    <property type="entry name" value="VERTNIN"/>
    <property type="match status" value="1"/>
</dbReference>
<dbReference type="Pfam" id="PF00643">
    <property type="entry name" value="zf-B_box"/>
    <property type="match status" value="1"/>
</dbReference>
<dbReference type="SUPFAM" id="SSF63829">
    <property type="entry name" value="Calcium-dependent phosphotriesterase"/>
    <property type="match status" value="1"/>
</dbReference>
<evidence type="ECO:0000313" key="6">
    <source>
        <dbReference type="Proteomes" id="UP000242188"/>
    </source>
</evidence>
<feature type="compositionally biased region" description="Basic and acidic residues" evidence="3">
    <location>
        <begin position="420"/>
        <end position="434"/>
    </location>
</feature>
<dbReference type="InterPro" id="IPR011042">
    <property type="entry name" value="6-blade_b-propeller_TolB-like"/>
</dbReference>
<feature type="region of interest" description="Disordered" evidence="3">
    <location>
        <begin position="420"/>
        <end position="448"/>
    </location>
</feature>
<name>A0A210QUL4_MIZYE</name>
<dbReference type="SMART" id="SM00336">
    <property type="entry name" value="BBOX"/>
    <property type="match status" value="1"/>
</dbReference>
<evidence type="ECO:0000256" key="3">
    <source>
        <dbReference type="SAM" id="MobiDB-lite"/>
    </source>
</evidence>
<feature type="compositionally biased region" description="Polar residues" evidence="3">
    <location>
        <begin position="436"/>
        <end position="448"/>
    </location>
</feature>
<protein>
    <recommendedName>
        <fullName evidence="2">Vertnin</fullName>
    </recommendedName>
</protein>
<dbReference type="Gene3D" id="3.30.160.60">
    <property type="entry name" value="Classic Zinc Finger"/>
    <property type="match status" value="1"/>
</dbReference>
<evidence type="ECO:0000313" key="5">
    <source>
        <dbReference type="EMBL" id="OWF52407.1"/>
    </source>
</evidence>
<evidence type="ECO:0000256" key="2">
    <source>
        <dbReference type="ARBA" id="ARBA00020188"/>
    </source>
</evidence>
<dbReference type="PANTHER" id="PTHR16081">
    <property type="entry name" value="VERTNIN"/>
    <property type="match status" value="1"/>
</dbReference>
<reference evidence="5 6" key="1">
    <citation type="journal article" date="2017" name="Nat. Ecol. Evol.">
        <title>Scallop genome provides insights into evolution of bilaterian karyotype and development.</title>
        <authorList>
            <person name="Wang S."/>
            <person name="Zhang J."/>
            <person name="Jiao W."/>
            <person name="Li J."/>
            <person name="Xun X."/>
            <person name="Sun Y."/>
            <person name="Guo X."/>
            <person name="Huan P."/>
            <person name="Dong B."/>
            <person name="Zhang L."/>
            <person name="Hu X."/>
            <person name="Sun X."/>
            <person name="Wang J."/>
            <person name="Zhao C."/>
            <person name="Wang Y."/>
            <person name="Wang D."/>
            <person name="Huang X."/>
            <person name="Wang R."/>
            <person name="Lv J."/>
            <person name="Li Y."/>
            <person name="Zhang Z."/>
            <person name="Liu B."/>
            <person name="Lu W."/>
            <person name="Hui Y."/>
            <person name="Liang J."/>
            <person name="Zhou Z."/>
            <person name="Hou R."/>
            <person name="Li X."/>
            <person name="Liu Y."/>
            <person name="Li H."/>
            <person name="Ning X."/>
            <person name="Lin Y."/>
            <person name="Zhao L."/>
            <person name="Xing Q."/>
            <person name="Dou J."/>
            <person name="Li Y."/>
            <person name="Mao J."/>
            <person name="Guo H."/>
            <person name="Dou H."/>
            <person name="Li T."/>
            <person name="Mu C."/>
            <person name="Jiang W."/>
            <person name="Fu Q."/>
            <person name="Fu X."/>
            <person name="Miao Y."/>
            <person name="Liu J."/>
            <person name="Yu Q."/>
            <person name="Li R."/>
            <person name="Liao H."/>
            <person name="Li X."/>
            <person name="Kong Y."/>
            <person name="Jiang Z."/>
            <person name="Chourrout D."/>
            <person name="Li R."/>
            <person name="Bao Z."/>
        </authorList>
    </citation>
    <scope>NUCLEOTIDE SEQUENCE [LARGE SCALE GENOMIC DNA]</scope>
    <source>
        <strain evidence="5 6">PY_sf001</strain>
    </source>
</reference>
<organism evidence="5 6">
    <name type="scientific">Mizuhopecten yessoensis</name>
    <name type="common">Japanese scallop</name>
    <name type="synonym">Patinopecten yessoensis</name>
    <dbReference type="NCBI Taxonomy" id="6573"/>
    <lineage>
        <taxon>Eukaryota</taxon>
        <taxon>Metazoa</taxon>
        <taxon>Spiralia</taxon>
        <taxon>Lophotrochozoa</taxon>
        <taxon>Mollusca</taxon>
        <taxon>Bivalvia</taxon>
        <taxon>Autobranchia</taxon>
        <taxon>Pteriomorphia</taxon>
        <taxon>Pectinida</taxon>
        <taxon>Pectinoidea</taxon>
        <taxon>Pectinidae</taxon>
        <taxon>Mizuhopecten</taxon>
    </lineage>
</organism>
<dbReference type="InterPro" id="IPR038822">
    <property type="entry name" value="Vertnin-like"/>
</dbReference>
<dbReference type="GO" id="GO:0000785">
    <property type="term" value="C:chromatin"/>
    <property type="evidence" value="ECO:0007669"/>
    <property type="project" value="TreeGrafter"/>
</dbReference>
<keyword evidence="6" id="KW-1185">Reference proteome</keyword>
<gene>
    <name evidence="5" type="ORF">KP79_PYT22144</name>
</gene>
<dbReference type="Gene3D" id="2.120.10.30">
    <property type="entry name" value="TolB, C-terminal domain"/>
    <property type="match status" value="1"/>
</dbReference>
<dbReference type="CDD" id="cd22791">
    <property type="entry name" value="OTU_VRTN"/>
    <property type="match status" value="1"/>
</dbReference>
<proteinExistence type="inferred from homology"/>
<dbReference type="EMBL" id="NEDP02001809">
    <property type="protein sequence ID" value="OWF52407.1"/>
    <property type="molecule type" value="Genomic_DNA"/>
</dbReference>
<dbReference type="OrthoDB" id="10043303at2759"/>
<feature type="region of interest" description="Disordered" evidence="3">
    <location>
        <begin position="1"/>
        <end position="60"/>
    </location>
</feature>
<dbReference type="Gene3D" id="3.90.70.80">
    <property type="match status" value="1"/>
</dbReference>
<accession>A0A210QUL4</accession>
<dbReference type="Proteomes" id="UP000242188">
    <property type="component" value="Unassembled WGS sequence"/>
</dbReference>
<dbReference type="SUPFAM" id="SSF57845">
    <property type="entry name" value="B-box zinc-binding domain"/>
    <property type="match status" value="1"/>
</dbReference>